<feature type="compositionally biased region" description="Basic and acidic residues" evidence="1">
    <location>
        <begin position="640"/>
        <end position="659"/>
    </location>
</feature>
<feature type="compositionally biased region" description="Basic and acidic residues" evidence="1">
    <location>
        <begin position="1188"/>
        <end position="1197"/>
    </location>
</feature>
<dbReference type="PANTHER" id="PTHR10226:SF7">
    <property type="entry name" value="A-KINASE ANCHOR PROTEIN SPHKAP"/>
    <property type="match status" value="1"/>
</dbReference>
<feature type="region of interest" description="Disordered" evidence="1">
    <location>
        <begin position="858"/>
        <end position="895"/>
    </location>
</feature>
<feature type="region of interest" description="Disordered" evidence="1">
    <location>
        <begin position="164"/>
        <end position="191"/>
    </location>
</feature>
<accession>A0A9Q1FMS8</accession>
<evidence type="ECO:0000313" key="2">
    <source>
        <dbReference type="EMBL" id="KAJ8362626.1"/>
    </source>
</evidence>
<feature type="compositionally biased region" description="Acidic residues" evidence="1">
    <location>
        <begin position="591"/>
        <end position="604"/>
    </location>
</feature>
<proteinExistence type="predicted"/>
<sequence length="1323" mass="144547">MLEISESPQTEGLRTVTNLGTSTTACKKVQCSSGVLDSAEFWLRNDKALCQIDFLEDRSEGGCVEICFVNLEQRDATQKDDEWTKALASISPSLPEFILSENIPHLQESEIMLLNSLQSPKIHPSDSASHQIRRAASVCLFRCAGGRQPDGVARETNRFLTGLASARERQSCGSPPGRRAEEDAELSASSVDEDFLTASEHLRHSNEEGPLQTDFGSGNFTDPLQSGTGPLEASVSQQPCQRTPRDGYRCVEILGAVPCAVTPDLLVPSLSQACLPREEPEVAPCSQSHSFKLPKIIIMQSTDSDDGAGDQPGSPSSKVFLRVIPGEESVPRFSSPCSDLAPLVCAATITSTYPWLRGPISPQLKTRGERDERQDFSLFSALCGVAQVAGAVALADLAKANDDASAEVFRANIARVLLGEASAILCQRGERRSVADLLQSGSGEAKDTITGPNIPCSGHRKVDRFTRAVADSIWEQATKRAAVKKELESPSGDVPRVQDALLESVNTILFDVLCVTAKKISDISICDVNTFVRQESEIHPGDQVAKSSGEPLNQLLQLSASRLTDTWGQNSMSHCTDARADSSVKKKEENTQEEEEEEEEDDAEMPSSHYLQKGKDHLGSSQVKGTYSPVRGCSDPSGEAGRRNTVDVKIDSEREKKPPCSDPKSCPLVRERILQVSENKSSLLTPQLTPSSPPVVTRSTVHEEFASPVSGFADDLAATVVSMATELAAIYLENSSGKQPWFCSLKGVASKTPQRLLLPCRRRKEAQSDGGCVSAGAKKHRPPRLSEIKRKAEEQPELMERLVNRVVDETVIPDESPDAALQSEVTAKAVTCPELSVVDTSAEDQAHSRLGCEHFSRGKVASRGSIPEEEDSPSITLGPAARLGQDLSRGGSISKQSSCESITDEFSKFMVNQMENEGRGFDLLLDYYAGKSAGSILSAAMQQVAGRRSNGHLNVRSACVSKQSSTESITEEFYRFMLRDLDRESREDGMFRANTLLPPSPRSHFCIRQSSMPDRRSSDSRLTVNAPVKANSFDDFGRSGHRNTLGVYPAGSSSTAGLCRSDSCLYQRSQMDRITDALILETWRGSIESLMRKNKIIVDEPEDAEGPGDRRPHVELFANRLVADIMESGKSSLGSRRPVSVGERRRCFRTKAEIEWSGRGQDGNCTFSLGSRDVPQIHIQEDQKVQLEEDGLRHSPEETPESPLQLSSETWGLCDSAEDSLENGAVGSSGQTELLVMNFDLGRECVDWNLRATMQWIAASELGVPAIYFRKSPGSTDKFQDVVQLVAQRGWTVGNLFCAVMQFCEIQEGRADFLDWLLERLRP</sequence>
<organism evidence="2 3">
    <name type="scientific">Synaphobranchus kaupii</name>
    <name type="common">Kaup's arrowtooth eel</name>
    <dbReference type="NCBI Taxonomy" id="118154"/>
    <lineage>
        <taxon>Eukaryota</taxon>
        <taxon>Metazoa</taxon>
        <taxon>Chordata</taxon>
        <taxon>Craniata</taxon>
        <taxon>Vertebrata</taxon>
        <taxon>Euteleostomi</taxon>
        <taxon>Actinopterygii</taxon>
        <taxon>Neopterygii</taxon>
        <taxon>Teleostei</taxon>
        <taxon>Anguilliformes</taxon>
        <taxon>Synaphobranchidae</taxon>
        <taxon>Synaphobranchus</taxon>
    </lineage>
</organism>
<protein>
    <recommendedName>
        <fullName evidence="4">A-kinase anchor protein SPHKAP</fullName>
    </recommendedName>
</protein>
<dbReference type="Proteomes" id="UP001152622">
    <property type="component" value="Chromosome 4"/>
</dbReference>
<feature type="region of interest" description="Disordered" evidence="1">
    <location>
        <begin position="1188"/>
        <end position="1207"/>
    </location>
</feature>
<name>A0A9Q1FMS8_SYNKA</name>
<feature type="compositionally biased region" description="Basic and acidic residues" evidence="1">
    <location>
        <begin position="576"/>
        <end position="590"/>
    </location>
</feature>
<dbReference type="GO" id="GO:0005739">
    <property type="term" value="C:mitochondrion"/>
    <property type="evidence" value="ECO:0007669"/>
    <property type="project" value="TreeGrafter"/>
</dbReference>
<keyword evidence="3" id="KW-1185">Reference proteome</keyword>
<feature type="region of interest" description="Disordered" evidence="1">
    <location>
        <begin position="567"/>
        <end position="666"/>
    </location>
</feature>
<dbReference type="PANTHER" id="PTHR10226">
    <property type="entry name" value="A KINASE ANCHOR PROTEIN"/>
    <property type="match status" value="1"/>
</dbReference>
<dbReference type="EMBL" id="JAINUF010000004">
    <property type="protein sequence ID" value="KAJ8362626.1"/>
    <property type="molecule type" value="Genomic_DNA"/>
</dbReference>
<evidence type="ECO:0000313" key="3">
    <source>
        <dbReference type="Proteomes" id="UP001152622"/>
    </source>
</evidence>
<evidence type="ECO:0008006" key="4">
    <source>
        <dbReference type="Google" id="ProtNLM"/>
    </source>
</evidence>
<gene>
    <name evidence="2" type="ORF">SKAU_G00114570</name>
</gene>
<dbReference type="GO" id="GO:0051018">
    <property type="term" value="F:protein kinase A binding"/>
    <property type="evidence" value="ECO:0007669"/>
    <property type="project" value="TreeGrafter"/>
</dbReference>
<dbReference type="InterPro" id="IPR008382">
    <property type="entry name" value="SPHK1-interactor_AKAP_110"/>
</dbReference>
<comment type="caution">
    <text evidence="2">The sequence shown here is derived from an EMBL/GenBank/DDBJ whole genome shotgun (WGS) entry which is preliminary data.</text>
</comment>
<evidence type="ECO:0000256" key="1">
    <source>
        <dbReference type="SAM" id="MobiDB-lite"/>
    </source>
</evidence>
<dbReference type="OrthoDB" id="6154436at2759"/>
<reference evidence="2" key="1">
    <citation type="journal article" date="2023" name="Science">
        <title>Genome structures resolve the early diversification of teleost fishes.</title>
        <authorList>
            <person name="Parey E."/>
            <person name="Louis A."/>
            <person name="Montfort J."/>
            <person name="Bouchez O."/>
            <person name="Roques C."/>
            <person name="Iampietro C."/>
            <person name="Lluch J."/>
            <person name="Castinel A."/>
            <person name="Donnadieu C."/>
            <person name="Desvignes T."/>
            <person name="Floi Bucao C."/>
            <person name="Jouanno E."/>
            <person name="Wen M."/>
            <person name="Mejri S."/>
            <person name="Dirks R."/>
            <person name="Jansen H."/>
            <person name="Henkel C."/>
            <person name="Chen W.J."/>
            <person name="Zahm M."/>
            <person name="Cabau C."/>
            <person name="Klopp C."/>
            <person name="Thompson A.W."/>
            <person name="Robinson-Rechavi M."/>
            <person name="Braasch I."/>
            <person name="Lecointre G."/>
            <person name="Bobe J."/>
            <person name="Postlethwait J.H."/>
            <person name="Berthelot C."/>
            <person name="Roest Crollius H."/>
            <person name="Guiguen Y."/>
        </authorList>
    </citation>
    <scope>NUCLEOTIDE SEQUENCE</scope>
    <source>
        <strain evidence="2">WJC10195</strain>
    </source>
</reference>